<gene>
    <name evidence="2" type="ORF">O4J56_19535</name>
</gene>
<sequence>MTLPSPAPAPGPYAADGPFLINQADRATWSPQRSVLVLVHHATAGNRLADVLPLIETDHRVQVFYTCPPTSPFAATGAEHVRRLDGIAVPWDEVRKHRFDLALSANLGGLQDVAAPVLALPHGSGPGRLMPRAGGHGPAAPRPASGSPAGGLITHGRVLPSVLGVAHERLRNLFASAAPAAADVVRVVGDPCHDRLTAGRPLREGYRRALGASPGDLLVVLSSTHGPHSLLGTHPRLPERLAAEAAAAGVRTAAVTHPAVFAWHGRRQVRSWLSGAQRRGMVLLPPEQGWQAAVIAADAVVGDYGSVTYYAAAQGRPVLVASYTEDEVLPGSHTDLLGCAAPRLDPERPLLPQVRAALDAHAPERGGWYASQLTSVPGRAAARLRTAMYRLLGLDEPDCPPPTAPPPLPVPMPPLDGPHPPGGLR</sequence>
<feature type="region of interest" description="Disordered" evidence="1">
    <location>
        <begin position="125"/>
        <end position="149"/>
    </location>
</feature>
<dbReference type="SUPFAM" id="SSF53756">
    <property type="entry name" value="UDP-Glycosyltransferase/glycogen phosphorylase"/>
    <property type="match status" value="1"/>
</dbReference>
<organism evidence="2 3">
    <name type="scientific">Nocardiopsis endophytica</name>
    <dbReference type="NCBI Taxonomy" id="3018445"/>
    <lineage>
        <taxon>Bacteria</taxon>
        <taxon>Bacillati</taxon>
        <taxon>Actinomycetota</taxon>
        <taxon>Actinomycetes</taxon>
        <taxon>Streptosporangiales</taxon>
        <taxon>Nocardiopsidaceae</taxon>
        <taxon>Nocardiopsis</taxon>
    </lineage>
</organism>
<feature type="compositionally biased region" description="Pro residues" evidence="1">
    <location>
        <begin position="399"/>
        <end position="425"/>
    </location>
</feature>
<name>A0ABT4U923_9ACTN</name>
<keyword evidence="3" id="KW-1185">Reference proteome</keyword>
<evidence type="ECO:0000256" key="1">
    <source>
        <dbReference type="SAM" id="MobiDB-lite"/>
    </source>
</evidence>
<protein>
    <submittedName>
        <fullName evidence="2">Uncharacterized protein</fullName>
    </submittedName>
</protein>
<reference evidence="2 3" key="1">
    <citation type="submission" date="2023-01" db="EMBL/GenBank/DDBJ databases">
        <title>Draft genome sequence of Nocardiopsis sp. RSe5-2 isolated from halophytes.</title>
        <authorList>
            <person name="Duangmal K."/>
            <person name="Chantavorakit T."/>
        </authorList>
    </citation>
    <scope>NUCLEOTIDE SEQUENCE [LARGE SCALE GENOMIC DNA]</scope>
    <source>
        <strain evidence="2 3">RSe5-2</strain>
    </source>
</reference>
<comment type="caution">
    <text evidence="2">The sequence shown here is derived from an EMBL/GenBank/DDBJ whole genome shotgun (WGS) entry which is preliminary data.</text>
</comment>
<dbReference type="Proteomes" id="UP001527866">
    <property type="component" value="Unassembled WGS sequence"/>
</dbReference>
<evidence type="ECO:0000313" key="3">
    <source>
        <dbReference type="Proteomes" id="UP001527866"/>
    </source>
</evidence>
<dbReference type="RefSeq" id="WP_270687546.1">
    <property type="nucleotide sequence ID" value="NZ_JAQFWQ010000060.1"/>
</dbReference>
<evidence type="ECO:0000313" key="2">
    <source>
        <dbReference type="EMBL" id="MDA2812847.1"/>
    </source>
</evidence>
<accession>A0ABT4U923</accession>
<feature type="compositionally biased region" description="Low complexity" evidence="1">
    <location>
        <begin position="138"/>
        <end position="149"/>
    </location>
</feature>
<feature type="region of interest" description="Disordered" evidence="1">
    <location>
        <begin position="395"/>
        <end position="425"/>
    </location>
</feature>
<dbReference type="EMBL" id="JAQFWQ010000060">
    <property type="protein sequence ID" value="MDA2812847.1"/>
    <property type="molecule type" value="Genomic_DNA"/>
</dbReference>
<proteinExistence type="predicted"/>